<name>A0ABP9PHU2_9BACT</name>
<dbReference type="InterPro" id="IPR008927">
    <property type="entry name" value="6-PGluconate_DH-like_C_sf"/>
</dbReference>
<dbReference type="InterPro" id="IPR013328">
    <property type="entry name" value="6PGD_dom2"/>
</dbReference>
<accession>A0ABP9PHU2</accession>
<evidence type="ECO:0000256" key="1">
    <source>
        <dbReference type="ARBA" id="ARBA00023002"/>
    </source>
</evidence>
<dbReference type="PANTHER" id="PTHR43580">
    <property type="entry name" value="OXIDOREDUCTASE GLYR1-RELATED"/>
    <property type="match status" value="1"/>
</dbReference>
<sequence length="313" mass="32838">MRKFIRRGKTDSQHPAKPGLADRRNPAKHLTPSFMNQPSSVGVLGLGIIGSRVAENLRQAGHTVSVWSHTARNVPGALPSPQAVAGAAQVIQIFVRDSEALLQAMHDMQPALTHEHVILNHATVSKAATLEAAALCAASGAAFLDAPFTGSKMAAQNGKLVYYIGGSTEVLERVRPILEASSTKILPLGETGDAMVLKIVTNLVTAITVKALSEAAAITHSQGIPLANLLTALENNANYSGLIGMKLPTIISGNFDAHFSLRNMLKDADFARELAAQGGLAAPALECTAEAMRQGVSQGKGDLDFSVIGQIES</sequence>
<feature type="domain" description="3-hydroxyisobutyrate dehydrogenase-like NAD-binding" evidence="5">
    <location>
        <begin position="192"/>
        <end position="307"/>
    </location>
</feature>
<dbReference type="InterPro" id="IPR029154">
    <property type="entry name" value="HIBADH-like_NADP-bd"/>
</dbReference>
<evidence type="ECO:0000313" key="7">
    <source>
        <dbReference type="Proteomes" id="UP001499852"/>
    </source>
</evidence>
<dbReference type="Gene3D" id="3.40.50.720">
    <property type="entry name" value="NAD(P)-binding Rossmann-like Domain"/>
    <property type="match status" value="1"/>
</dbReference>
<dbReference type="Pfam" id="PF03446">
    <property type="entry name" value="NAD_binding_2"/>
    <property type="match status" value="1"/>
</dbReference>
<evidence type="ECO:0000259" key="5">
    <source>
        <dbReference type="Pfam" id="PF14833"/>
    </source>
</evidence>
<dbReference type="InterPro" id="IPR036291">
    <property type="entry name" value="NAD(P)-bd_dom_sf"/>
</dbReference>
<protein>
    <submittedName>
        <fullName evidence="6">NAD(P)-dependent oxidoreductase</fullName>
    </submittedName>
</protein>
<reference evidence="7" key="1">
    <citation type="journal article" date="2019" name="Int. J. Syst. Evol. Microbiol.">
        <title>The Global Catalogue of Microorganisms (GCM) 10K type strain sequencing project: providing services to taxonomists for standard genome sequencing and annotation.</title>
        <authorList>
            <consortium name="The Broad Institute Genomics Platform"/>
            <consortium name="The Broad Institute Genome Sequencing Center for Infectious Disease"/>
            <person name="Wu L."/>
            <person name="Ma J."/>
        </authorList>
    </citation>
    <scope>NUCLEOTIDE SEQUENCE [LARGE SCALE GENOMIC DNA]</scope>
    <source>
        <strain evidence="7">JCM 18053</strain>
    </source>
</reference>
<dbReference type="SUPFAM" id="SSF48179">
    <property type="entry name" value="6-phosphogluconate dehydrogenase C-terminal domain-like"/>
    <property type="match status" value="1"/>
</dbReference>
<dbReference type="Pfam" id="PF14833">
    <property type="entry name" value="NAD_binding_11"/>
    <property type="match status" value="1"/>
</dbReference>
<dbReference type="PANTHER" id="PTHR43580:SF2">
    <property type="entry name" value="CYTOKINE-LIKE NUCLEAR FACTOR N-PAC"/>
    <property type="match status" value="1"/>
</dbReference>
<evidence type="ECO:0000256" key="3">
    <source>
        <dbReference type="SAM" id="MobiDB-lite"/>
    </source>
</evidence>
<evidence type="ECO:0000313" key="6">
    <source>
        <dbReference type="EMBL" id="GAA5146852.1"/>
    </source>
</evidence>
<dbReference type="InterPro" id="IPR015815">
    <property type="entry name" value="HIBADH-related"/>
</dbReference>
<evidence type="ECO:0000259" key="4">
    <source>
        <dbReference type="Pfam" id="PF03446"/>
    </source>
</evidence>
<dbReference type="Proteomes" id="UP001499852">
    <property type="component" value="Unassembled WGS sequence"/>
</dbReference>
<evidence type="ECO:0000256" key="2">
    <source>
        <dbReference type="ARBA" id="ARBA00023027"/>
    </source>
</evidence>
<feature type="domain" description="6-phosphogluconate dehydrogenase NADP-binding" evidence="4">
    <location>
        <begin position="41"/>
        <end position="186"/>
    </location>
</feature>
<dbReference type="InterPro" id="IPR051265">
    <property type="entry name" value="HIBADH-related_NP60_sf"/>
</dbReference>
<dbReference type="EMBL" id="BAABIA010000009">
    <property type="protein sequence ID" value="GAA5146852.1"/>
    <property type="molecule type" value="Genomic_DNA"/>
</dbReference>
<dbReference type="InterPro" id="IPR006115">
    <property type="entry name" value="6PGDH_NADP-bd"/>
</dbReference>
<feature type="compositionally biased region" description="Basic and acidic residues" evidence="3">
    <location>
        <begin position="8"/>
        <end position="25"/>
    </location>
</feature>
<proteinExistence type="predicted"/>
<keyword evidence="7" id="KW-1185">Reference proteome</keyword>
<dbReference type="SUPFAM" id="SSF51735">
    <property type="entry name" value="NAD(P)-binding Rossmann-fold domains"/>
    <property type="match status" value="1"/>
</dbReference>
<feature type="region of interest" description="Disordered" evidence="3">
    <location>
        <begin position="1"/>
        <end position="36"/>
    </location>
</feature>
<comment type="caution">
    <text evidence="6">The sequence shown here is derived from an EMBL/GenBank/DDBJ whole genome shotgun (WGS) entry which is preliminary data.</text>
</comment>
<gene>
    <name evidence="6" type="ORF">GCM10023213_40610</name>
</gene>
<keyword evidence="1" id="KW-0560">Oxidoreductase</keyword>
<keyword evidence="2" id="KW-0520">NAD</keyword>
<dbReference type="PIRSF" id="PIRSF000103">
    <property type="entry name" value="HIBADH"/>
    <property type="match status" value="1"/>
</dbReference>
<dbReference type="Gene3D" id="1.10.1040.10">
    <property type="entry name" value="N-(1-d-carboxylethyl)-l-norvaline Dehydrogenase, domain 2"/>
    <property type="match status" value="1"/>
</dbReference>
<organism evidence="6 7">
    <name type="scientific">Prosthecobacter algae</name>
    <dbReference type="NCBI Taxonomy" id="1144682"/>
    <lineage>
        <taxon>Bacteria</taxon>
        <taxon>Pseudomonadati</taxon>
        <taxon>Verrucomicrobiota</taxon>
        <taxon>Verrucomicrobiia</taxon>
        <taxon>Verrucomicrobiales</taxon>
        <taxon>Verrucomicrobiaceae</taxon>
        <taxon>Prosthecobacter</taxon>
    </lineage>
</organism>